<evidence type="ECO:0000313" key="3">
    <source>
        <dbReference type="Proteomes" id="UP001610657"/>
    </source>
</evidence>
<dbReference type="EMBL" id="JAVCQK010000765">
    <property type="protein sequence ID" value="MFH7519356.1"/>
    <property type="molecule type" value="Genomic_DNA"/>
</dbReference>
<feature type="non-terminal residue" evidence="2">
    <location>
        <position position="1"/>
    </location>
</feature>
<dbReference type="GO" id="GO:0005524">
    <property type="term" value="F:ATP binding"/>
    <property type="evidence" value="ECO:0007669"/>
    <property type="project" value="UniProtKB-KW"/>
</dbReference>
<keyword evidence="2" id="KW-0547">Nucleotide-binding</keyword>
<name>A0ABW7NWW9_9PSED</name>
<comment type="caution">
    <text evidence="2">The sequence shown here is derived from an EMBL/GenBank/DDBJ whole genome shotgun (WGS) entry which is preliminary data.</text>
</comment>
<dbReference type="InterPro" id="IPR027417">
    <property type="entry name" value="P-loop_NTPase"/>
</dbReference>
<sequence length="77" mass="8582">HWVTTVGLKGNENKYPHQLSRGMRQRDGQARALAADTDIILKDEAFSALDPLISAEMQALVLEQQPSLHKTIVFITP</sequence>
<keyword evidence="3" id="KW-1185">Reference proteome</keyword>
<dbReference type="PANTHER" id="PTHR43869:SF1">
    <property type="entry name" value="GLYCINE BETAINE_PROLINE BETAINE TRANSPORT SYSTEM ATP-BINDING PROTEIN PROV"/>
    <property type="match status" value="1"/>
</dbReference>
<accession>A0ABW7NWW9</accession>
<feature type="region of interest" description="Disordered" evidence="1">
    <location>
        <begin position="1"/>
        <end position="24"/>
    </location>
</feature>
<feature type="non-terminal residue" evidence="2">
    <location>
        <position position="77"/>
    </location>
</feature>
<reference evidence="2 3" key="1">
    <citation type="submission" date="2023-08" db="EMBL/GenBank/DDBJ databases">
        <title>Genomic and mutational analysis of Pseudomonas syringae pv. tagetis EB037 pathogenicity on sunflower.</title>
        <authorList>
            <person name="Maul J.E."/>
        </authorList>
    </citation>
    <scope>NUCLEOTIDE SEQUENCE [LARGE SCALE GENOMIC DNA]</scope>
    <source>
        <strain evidence="2 3">EB037_T1</strain>
    </source>
</reference>
<dbReference type="Gene3D" id="3.40.50.300">
    <property type="entry name" value="P-loop containing nucleotide triphosphate hydrolases"/>
    <property type="match status" value="1"/>
</dbReference>
<evidence type="ECO:0000313" key="2">
    <source>
        <dbReference type="EMBL" id="MFH7519356.1"/>
    </source>
</evidence>
<keyword evidence="2" id="KW-0067">ATP-binding</keyword>
<gene>
    <name evidence="2" type="ORF">RA271_30225</name>
</gene>
<evidence type="ECO:0000256" key="1">
    <source>
        <dbReference type="SAM" id="MobiDB-lite"/>
    </source>
</evidence>
<proteinExistence type="predicted"/>
<dbReference type="SUPFAM" id="SSF52540">
    <property type="entry name" value="P-loop containing nucleoside triphosphate hydrolases"/>
    <property type="match status" value="1"/>
</dbReference>
<protein>
    <submittedName>
        <fullName evidence="2">Glycine betaine/L-proline ABC transporter ATP-binding protein</fullName>
    </submittedName>
</protein>
<organism evidence="2 3">
    <name type="scientific">Pseudomonas syringae pv. tagetis</name>
    <dbReference type="NCBI Taxonomy" id="129140"/>
    <lineage>
        <taxon>Bacteria</taxon>
        <taxon>Pseudomonadati</taxon>
        <taxon>Pseudomonadota</taxon>
        <taxon>Gammaproteobacteria</taxon>
        <taxon>Pseudomonadales</taxon>
        <taxon>Pseudomonadaceae</taxon>
        <taxon>Pseudomonas</taxon>
    </lineage>
</organism>
<dbReference type="InterPro" id="IPR051921">
    <property type="entry name" value="ABC_osmolyte_uptake_ATP-bind"/>
</dbReference>
<dbReference type="Proteomes" id="UP001610657">
    <property type="component" value="Unassembled WGS sequence"/>
</dbReference>
<dbReference type="PANTHER" id="PTHR43869">
    <property type="entry name" value="GLYCINE BETAINE/PROLINE BETAINE TRANSPORT SYSTEM ATP-BINDING PROTEIN PROV"/>
    <property type="match status" value="1"/>
</dbReference>